<dbReference type="Pfam" id="PF13229">
    <property type="entry name" value="Beta_helix"/>
    <property type="match status" value="1"/>
</dbReference>
<dbReference type="AlphaFoldDB" id="A0A6C7E4U1"/>
<comment type="function">
    <text evidence="1">Alpha-L-fucosidase is responsible for hydrolyzing the alpha-1,6-linked fucose joined to the reducing-end N-acetylglucosamine of the carbohydrate moieties of glycoproteins.</text>
</comment>
<evidence type="ECO:0000256" key="3">
    <source>
        <dbReference type="ARBA" id="ARBA00012662"/>
    </source>
</evidence>
<keyword evidence="4" id="KW-0732">Signal</keyword>
<dbReference type="GO" id="GO:0004560">
    <property type="term" value="F:alpha-L-fucosidase activity"/>
    <property type="evidence" value="ECO:0007669"/>
    <property type="project" value="InterPro"/>
</dbReference>
<proteinExistence type="inferred from homology"/>
<dbReference type="InterPro" id="IPR000933">
    <property type="entry name" value="Glyco_hydro_29"/>
</dbReference>
<dbReference type="Gene3D" id="2.160.20.10">
    <property type="entry name" value="Single-stranded right-handed beta-helix, Pectin lyase-like"/>
    <property type="match status" value="1"/>
</dbReference>
<dbReference type="PANTHER" id="PTHR10030">
    <property type="entry name" value="ALPHA-L-FUCOSIDASE"/>
    <property type="match status" value="1"/>
</dbReference>
<keyword evidence="10" id="KW-1185">Reference proteome</keyword>
<evidence type="ECO:0000256" key="6">
    <source>
        <dbReference type="ARBA" id="ARBA00023295"/>
    </source>
</evidence>
<dbReference type="InterPro" id="IPR012334">
    <property type="entry name" value="Pectin_lyas_fold"/>
</dbReference>
<keyword evidence="6 9" id="KW-0326">Glycosidase</keyword>
<evidence type="ECO:0000256" key="2">
    <source>
        <dbReference type="ARBA" id="ARBA00007951"/>
    </source>
</evidence>
<dbReference type="SMART" id="SM00812">
    <property type="entry name" value="Alpha_L_fucos"/>
    <property type="match status" value="1"/>
</dbReference>
<name>A0A6C7E4U1_ILUCY</name>
<dbReference type="InterPro" id="IPR017853">
    <property type="entry name" value="GH"/>
</dbReference>
<reference evidence="9 10" key="1">
    <citation type="journal article" date="2013" name="Int. J. Syst. Evol. Microbiol.">
        <title>Ilumatobacter nonamiense sp. nov. and Ilumatobacter coccineum sp. nov., isolated from seashore sand.</title>
        <authorList>
            <person name="Matsumoto A."/>
            <person name="Kasai H."/>
            <person name="Matsuo Y."/>
            <person name="Shizuri Y."/>
            <person name="Ichikawa N."/>
            <person name="Fujita N."/>
            <person name="Omura S."/>
            <person name="Takahashi Y."/>
        </authorList>
    </citation>
    <scope>NUCLEOTIDE SEQUENCE [LARGE SCALE GENOMIC DNA]</scope>
    <source>
        <strain evidence="10">NBRC 103263 / KCTC 29153 / YM16-304</strain>
    </source>
</reference>
<evidence type="ECO:0000313" key="10">
    <source>
        <dbReference type="Proteomes" id="UP000011863"/>
    </source>
</evidence>
<dbReference type="Pfam" id="PF01120">
    <property type="entry name" value="Alpha_L_fucos"/>
    <property type="match status" value="1"/>
</dbReference>
<dbReference type="GO" id="GO:0005764">
    <property type="term" value="C:lysosome"/>
    <property type="evidence" value="ECO:0007669"/>
    <property type="project" value="TreeGrafter"/>
</dbReference>
<gene>
    <name evidence="9" type="ORF">YM304_15730</name>
</gene>
<evidence type="ECO:0000256" key="4">
    <source>
        <dbReference type="ARBA" id="ARBA00022729"/>
    </source>
</evidence>
<dbReference type="InterPro" id="IPR016286">
    <property type="entry name" value="FUC_metazoa-typ"/>
</dbReference>
<dbReference type="SUPFAM" id="SSF51126">
    <property type="entry name" value="Pectin lyase-like"/>
    <property type="match status" value="1"/>
</dbReference>
<dbReference type="EC" id="3.2.1.51" evidence="3"/>
<evidence type="ECO:0000313" key="9">
    <source>
        <dbReference type="EMBL" id="BAN01887.1"/>
    </source>
</evidence>
<dbReference type="GO" id="GO:0006004">
    <property type="term" value="P:fucose metabolic process"/>
    <property type="evidence" value="ECO:0007669"/>
    <property type="project" value="InterPro"/>
</dbReference>
<comment type="similarity">
    <text evidence="2">Belongs to the glycosyl hydrolase 29 family.</text>
</comment>
<dbReference type="InterPro" id="IPR057739">
    <property type="entry name" value="Glyco_hydro_29_N"/>
</dbReference>
<dbReference type="Gene3D" id="3.20.20.80">
    <property type="entry name" value="Glycosidases"/>
    <property type="match status" value="1"/>
</dbReference>
<keyword evidence="5 9" id="KW-0378">Hydrolase</keyword>
<evidence type="ECO:0000259" key="7">
    <source>
        <dbReference type="Pfam" id="PF01120"/>
    </source>
</evidence>
<feature type="domain" description="Glycoside hydrolase family 29 N-terminal" evidence="7">
    <location>
        <begin position="9"/>
        <end position="330"/>
    </location>
</feature>
<dbReference type="InterPro" id="IPR039448">
    <property type="entry name" value="Beta_helix"/>
</dbReference>
<evidence type="ECO:0000256" key="5">
    <source>
        <dbReference type="ARBA" id="ARBA00022801"/>
    </source>
</evidence>
<evidence type="ECO:0000259" key="8">
    <source>
        <dbReference type="Pfam" id="PF13229"/>
    </source>
</evidence>
<dbReference type="PANTHER" id="PTHR10030:SF37">
    <property type="entry name" value="ALPHA-L-FUCOSIDASE-RELATED"/>
    <property type="match status" value="1"/>
</dbReference>
<dbReference type="GO" id="GO:0016139">
    <property type="term" value="P:glycoside catabolic process"/>
    <property type="evidence" value="ECO:0007669"/>
    <property type="project" value="TreeGrafter"/>
</dbReference>
<organism evidence="9 10">
    <name type="scientific">Ilumatobacter coccineus (strain NBRC 103263 / KCTC 29153 / YM16-304)</name>
    <dbReference type="NCBI Taxonomy" id="1313172"/>
    <lineage>
        <taxon>Bacteria</taxon>
        <taxon>Bacillati</taxon>
        <taxon>Actinomycetota</taxon>
        <taxon>Acidimicrobiia</taxon>
        <taxon>Acidimicrobiales</taxon>
        <taxon>Ilumatobacteraceae</taxon>
        <taxon>Ilumatobacter</taxon>
    </lineage>
</organism>
<dbReference type="InterPro" id="IPR011050">
    <property type="entry name" value="Pectin_lyase_fold/virulence"/>
</dbReference>
<dbReference type="SUPFAM" id="SSF51445">
    <property type="entry name" value="(Trans)glycosidases"/>
    <property type="match status" value="1"/>
</dbReference>
<feature type="domain" description="Right handed beta helix" evidence="8">
    <location>
        <begin position="573"/>
        <end position="719"/>
    </location>
</feature>
<dbReference type="PRINTS" id="PR00741">
    <property type="entry name" value="GLHYDRLASE29"/>
</dbReference>
<dbReference type="EMBL" id="AP012057">
    <property type="protein sequence ID" value="BAN01887.1"/>
    <property type="molecule type" value="Genomic_DNA"/>
</dbReference>
<sequence length="738" mass="79449">MRETVSPMGMPDWWNTKRLGMLVHTTAAAVPAWAPIGQDPAWYRAHLGDELDDVVLHPQPMVEVLAHHRDRWGHIEHYDDFVPLLTFERFDAEHWARLARDTGAGYSMIVAKHHDGWSWWDAPNSSRRMTEHGPARNVLAEFAAACERNDLTFGTSYSLLDWGDQRYPSDDYVTDVLHRDVLDLVDRYGSSRLRGDGHWGHDAGHWRTADLLRAVRAINPSVIVDDRWRASKADVPDGGPELVRTFDNDCPDDITPGPWELTRTIGLGLGHNRNERRQHHLSGLDIVSLYTEVVAKGGNLVLAVGPTADGTVPGLQTAPMRDAGTWIRRYDHVLATSAPWATWGDATTRLVAGPTPGTVYAVDLAGAGRFATIDAGAHRITAAHRLGGLDGGGDVDVRFEQRHDGLRITEPPLHPSERFDDDAIGVAVYRLSIEPADRPIELFTPAEAAPIELAPLLAGARPGDIVQLGEGEYLGPAVVPSGVVMRGLGSNRTIIRATRHGIVAPAPALTVERSARIEHLAVVSDASGARSEPVAPVLVEVTGTFATILGCSVGGHVVVTGDDVMLRAVTGRGVVAHNADRLSVSRCAFTGNGWDVGVELVGGGGQTIESTRFGGHLCAVRATESTGTVIRGNTMTARWWGVHLDRTEDAHVHANHLRSTMRAVDVDGGVGAVIDGNAALGGDSGCLVQAGAARCHVGGNHWEDCRVGLVVWDSPDLTHHDNIGVDLHQTDGAVVDGP</sequence>
<dbReference type="Proteomes" id="UP000011863">
    <property type="component" value="Chromosome"/>
</dbReference>
<dbReference type="KEGG" id="aym:YM304_15730"/>
<accession>A0A6C7E4U1</accession>
<evidence type="ECO:0000256" key="1">
    <source>
        <dbReference type="ARBA" id="ARBA00004071"/>
    </source>
</evidence>
<protein>
    <recommendedName>
        <fullName evidence="3">alpha-L-fucosidase</fullName>
        <ecNumber evidence="3">3.2.1.51</ecNumber>
    </recommendedName>
</protein>